<protein>
    <submittedName>
        <fullName evidence="2">Calsenilin A-type potassium channel modulatory protein 3 DRE-antagonist modulator</fullName>
    </submittedName>
</protein>
<organism evidence="2 3">
    <name type="scientific">Takifugu flavidus</name>
    <name type="common">sansaifugu</name>
    <dbReference type="NCBI Taxonomy" id="433684"/>
    <lineage>
        <taxon>Eukaryota</taxon>
        <taxon>Metazoa</taxon>
        <taxon>Chordata</taxon>
        <taxon>Craniata</taxon>
        <taxon>Vertebrata</taxon>
        <taxon>Euteleostomi</taxon>
        <taxon>Actinopterygii</taxon>
        <taxon>Neopterygii</taxon>
        <taxon>Teleostei</taxon>
        <taxon>Neoteleostei</taxon>
        <taxon>Acanthomorphata</taxon>
        <taxon>Eupercaria</taxon>
        <taxon>Tetraodontiformes</taxon>
        <taxon>Tetradontoidea</taxon>
        <taxon>Tetraodontidae</taxon>
        <taxon>Takifugu</taxon>
    </lineage>
</organism>
<sequence length="77" mass="8350">MQEDEKAVDGGMVPDAKGKDPNQGEQTDGSKWQRPRLTRKSLMKCCLVKWIIASTTQQGPAALVLHSEVDLVGDAAI</sequence>
<dbReference type="GO" id="GO:0034220">
    <property type="term" value="P:monoatomic ion transmembrane transport"/>
    <property type="evidence" value="ECO:0007669"/>
    <property type="project" value="UniProtKB-KW"/>
</dbReference>
<dbReference type="EMBL" id="RHFK02000013">
    <property type="protein sequence ID" value="TWW66034.1"/>
    <property type="molecule type" value="Genomic_DNA"/>
</dbReference>
<accession>A0A5C6NET9</accession>
<proteinExistence type="predicted"/>
<dbReference type="AlphaFoldDB" id="A0A5C6NET9"/>
<keyword evidence="2" id="KW-0407">Ion channel</keyword>
<comment type="caution">
    <text evidence="2">The sequence shown here is derived from an EMBL/GenBank/DDBJ whole genome shotgun (WGS) entry which is preliminary data.</text>
</comment>
<evidence type="ECO:0000256" key="1">
    <source>
        <dbReference type="SAM" id="MobiDB-lite"/>
    </source>
</evidence>
<keyword evidence="2" id="KW-0406">Ion transport</keyword>
<evidence type="ECO:0000313" key="2">
    <source>
        <dbReference type="EMBL" id="TWW66034.1"/>
    </source>
</evidence>
<evidence type="ECO:0000313" key="3">
    <source>
        <dbReference type="Proteomes" id="UP000324091"/>
    </source>
</evidence>
<dbReference type="Proteomes" id="UP000324091">
    <property type="component" value="Chromosome 20"/>
</dbReference>
<reference evidence="2 3" key="1">
    <citation type="submission" date="2019-04" db="EMBL/GenBank/DDBJ databases">
        <title>Chromosome genome assembly for Takifugu flavidus.</title>
        <authorList>
            <person name="Xiao S."/>
        </authorList>
    </citation>
    <scope>NUCLEOTIDE SEQUENCE [LARGE SCALE GENOMIC DNA]</scope>
    <source>
        <strain evidence="2">HTHZ2018</strain>
        <tissue evidence="2">Muscle</tissue>
    </source>
</reference>
<feature type="region of interest" description="Disordered" evidence="1">
    <location>
        <begin position="1"/>
        <end position="36"/>
    </location>
</feature>
<gene>
    <name evidence="2" type="ORF">D4764_20G0000660</name>
</gene>
<keyword evidence="3" id="KW-1185">Reference proteome</keyword>
<keyword evidence="2" id="KW-0813">Transport</keyword>
<name>A0A5C6NET9_9TELE</name>